<dbReference type="EMBL" id="JAAYEE010000213">
    <property type="protein sequence ID" value="NLW36112.1"/>
    <property type="molecule type" value="Genomic_DNA"/>
</dbReference>
<protein>
    <submittedName>
        <fullName evidence="2">CRISPR system precrRNA processing endoribonuclease RAMP protein Cas6</fullName>
    </submittedName>
</protein>
<organism evidence="2 3">
    <name type="scientific">Syntrophorhabdus aromaticivorans</name>
    <dbReference type="NCBI Taxonomy" id="328301"/>
    <lineage>
        <taxon>Bacteria</taxon>
        <taxon>Pseudomonadati</taxon>
        <taxon>Thermodesulfobacteriota</taxon>
        <taxon>Syntrophorhabdia</taxon>
        <taxon>Syntrophorhabdales</taxon>
        <taxon>Syntrophorhabdaceae</taxon>
        <taxon>Syntrophorhabdus</taxon>
    </lineage>
</organism>
<dbReference type="Pfam" id="PF10040">
    <property type="entry name" value="CRISPR_Cas6"/>
    <property type="match status" value="1"/>
</dbReference>
<feature type="domain" description="CRISPR-associated protein Cas6 C-terminal" evidence="1">
    <location>
        <begin position="189"/>
        <end position="311"/>
    </location>
</feature>
<reference evidence="2" key="1">
    <citation type="journal article" date="2020" name="Biotechnol. Biofuels">
        <title>New insights from the biogas microbiome by comprehensive genome-resolved metagenomics of nearly 1600 species originating from multiple anaerobic digesters.</title>
        <authorList>
            <person name="Campanaro S."/>
            <person name="Treu L."/>
            <person name="Rodriguez-R L.M."/>
            <person name="Kovalovszki A."/>
            <person name="Ziels R.M."/>
            <person name="Maus I."/>
            <person name="Zhu X."/>
            <person name="Kougias P.G."/>
            <person name="Basile A."/>
            <person name="Luo G."/>
            <person name="Schluter A."/>
            <person name="Konstantinidis K.T."/>
            <person name="Angelidaki I."/>
        </authorList>
    </citation>
    <scope>NUCLEOTIDE SEQUENCE</scope>
    <source>
        <strain evidence="2">AS06rmzACSIP_7</strain>
    </source>
</reference>
<proteinExistence type="predicted"/>
<dbReference type="InterPro" id="IPR019267">
    <property type="entry name" value="CRISPR-assoc_Cas6_C"/>
</dbReference>
<reference evidence="2" key="2">
    <citation type="submission" date="2020-01" db="EMBL/GenBank/DDBJ databases">
        <authorList>
            <person name="Campanaro S."/>
        </authorList>
    </citation>
    <scope>NUCLEOTIDE SEQUENCE</scope>
    <source>
        <strain evidence="2">AS06rmzACSIP_7</strain>
    </source>
</reference>
<sequence>MLAFPHFTLSDFRFHLGLPDDVRLPAYRGFTLRGVFGRMLKKTVCAIRTTPCQKCMLNSRCVYCYLFETRPVGTHPHAGKFTDHPRPYIINPEPGRERLLHAGDELSFRLTLVGRAGDYLPYIVYCFEEAGKQGIKNRIGRYAIRNVEMLNDENQPAEVYRDGMLKNHNGPITFRDLSRDLSETRNLTIRFRTPLRIEVKGHLVHNPPPFAVLIESLLRRASLLHHLHCGGDYLESFDDVLDQARRVTITSARVRWQDMERYSSRQKTLMYQGGIVGSVRYEGDITPFLPILRLGEFINVGASTTVGLGRYSLHHG</sequence>
<name>A0A971M633_9BACT</name>
<dbReference type="Proteomes" id="UP000777265">
    <property type="component" value="Unassembled WGS sequence"/>
</dbReference>
<evidence type="ECO:0000313" key="3">
    <source>
        <dbReference type="Proteomes" id="UP000777265"/>
    </source>
</evidence>
<accession>A0A971M633</accession>
<dbReference type="Gene3D" id="3.30.70.1900">
    <property type="match status" value="1"/>
</dbReference>
<comment type="caution">
    <text evidence="2">The sequence shown here is derived from an EMBL/GenBank/DDBJ whole genome shotgun (WGS) entry which is preliminary data.</text>
</comment>
<dbReference type="AlphaFoldDB" id="A0A971M633"/>
<evidence type="ECO:0000259" key="1">
    <source>
        <dbReference type="Pfam" id="PF10040"/>
    </source>
</evidence>
<gene>
    <name evidence="2" type="ORF">GXY80_11635</name>
</gene>
<evidence type="ECO:0000313" key="2">
    <source>
        <dbReference type="EMBL" id="NLW36112.1"/>
    </source>
</evidence>